<organism evidence="2 3">
    <name type="scientific">Oricola thermophila</name>
    <dbReference type="NCBI Taxonomy" id="2742145"/>
    <lineage>
        <taxon>Bacteria</taxon>
        <taxon>Pseudomonadati</taxon>
        <taxon>Pseudomonadota</taxon>
        <taxon>Alphaproteobacteria</taxon>
        <taxon>Hyphomicrobiales</taxon>
        <taxon>Ahrensiaceae</taxon>
        <taxon>Oricola</taxon>
    </lineage>
</organism>
<dbReference type="KEGG" id="orm:HTY61_10190"/>
<evidence type="ECO:0000313" key="3">
    <source>
        <dbReference type="Proteomes" id="UP000509367"/>
    </source>
</evidence>
<dbReference type="RefSeq" id="WP_175276685.1">
    <property type="nucleotide sequence ID" value="NZ_CP054836.1"/>
</dbReference>
<dbReference type="Proteomes" id="UP000509367">
    <property type="component" value="Chromosome"/>
</dbReference>
<evidence type="ECO:0000313" key="2">
    <source>
        <dbReference type="EMBL" id="QKV18792.1"/>
    </source>
</evidence>
<protein>
    <submittedName>
        <fullName evidence="2">Uncharacterized protein</fullName>
    </submittedName>
</protein>
<name>A0A6N1VHK6_9HYPH</name>
<proteinExistence type="predicted"/>
<dbReference type="AlphaFoldDB" id="A0A6N1VHK6"/>
<sequence>MPSAHTHDAAVLQPAAKPATPDSKDRSDLETVELELAIDRQTLQEFGFEHCLQQACEASGFGFLFQLPIFDQIPGQRIAVLTTRDGSKLLFAVLNDAGDDIAIVSEEEMRPEIRSFSTAFMEVFMHLGNSPARD</sequence>
<keyword evidence="3" id="KW-1185">Reference proteome</keyword>
<gene>
    <name evidence="2" type="ORF">HTY61_10190</name>
</gene>
<accession>A0A6N1VHK6</accession>
<evidence type="ECO:0000256" key="1">
    <source>
        <dbReference type="SAM" id="MobiDB-lite"/>
    </source>
</evidence>
<dbReference type="EMBL" id="CP054836">
    <property type="protein sequence ID" value="QKV18792.1"/>
    <property type="molecule type" value="Genomic_DNA"/>
</dbReference>
<feature type="region of interest" description="Disordered" evidence="1">
    <location>
        <begin position="1"/>
        <end position="28"/>
    </location>
</feature>
<reference evidence="2 3" key="1">
    <citation type="submission" date="2020-06" db="EMBL/GenBank/DDBJ databases">
        <title>Oricola thermophila sp. nov. isolated from a tidal sediments.</title>
        <authorList>
            <person name="Kwon K.K."/>
            <person name="Yang S.-H."/>
            <person name="Park M.-J."/>
        </authorList>
    </citation>
    <scope>NUCLEOTIDE SEQUENCE [LARGE SCALE GENOMIC DNA]</scope>
    <source>
        <strain evidence="2 3">MEBiC13590</strain>
    </source>
</reference>